<feature type="compositionally biased region" description="Low complexity" evidence="1">
    <location>
        <begin position="724"/>
        <end position="735"/>
    </location>
</feature>
<feature type="compositionally biased region" description="Low complexity" evidence="1">
    <location>
        <begin position="308"/>
        <end position="323"/>
    </location>
</feature>
<feature type="region of interest" description="Disordered" evidence="1">
    <location>
        <begin position="111"/>
        <end position="131"/>
    </location>
</feature>
<feature type="compositionally biased region" description="Basic residues" evidence="1">
    <location>
        <begin position="114"/>
        <end position="124"/>
    </location>
</feature>
<reference evidence="2 3" key="1">
    <citation type="submission" date="2017-11" db="EMBL/GenBank/DDBJ databases">
        <title>De novo assembly and phasing of dikaryotic genomes from two isolates of Puccinia coronata f. sp. avenae, the causal agent of oat crown rust.</title>
        <authorList>
            <person name="Miller M.E."/>
            <person name="Zhang Y."/>
            <person name="Omidvar V."/>
            <person name="Sperschneider J."/>
            <person name="Schwessinger B."/>
            <person name="Raley C."/>
            <person name="Palmer J.M."/>
            <person name="Garnica D."/>
            <person name="Upadhyaya N."/>
            <person name="Rathjen J."/>
            <person name="Taylor J.M."/>
            <person name="Park R.F."/>
            <person name="Dodds P.N."/>
            <person name="Hirsch C.D."/>
            <person name="Kianian S.F."/>
            <person name="Figueroa M."/>
        </authorList>
    </citation>
    <scope>NUCLEOTIDE SEQUENCE [LARGE SCALE GENOMIC DNA]</scope>
    <source>
        <strain evidence="2">12NC29</strain>
    </source>
</reference>
<feature type="compositionally biased region" description="Low complexity" evidence="1">
    <location>
        <begin position="694"/>
        <end position="717"/>
    </location>
</feature>
<dbReference type="EMBL" id="PGCJ01000879">
    <property type="protein sequence ID" value="PLW16106.1"/>
    <property type="molecule type" value="Genomic_DNA"/>
</dbReference>
<proteinExistence type="predicted"/>
<organism evidence="2 3">
    <name type="scientific">Puccinia coronata f. sp. avenae</name>
    <dbReference type="NCBI Taxonomy" id="200324"/>
    <lineage>
        <taxon>Eukaryota</taxon>
        <taxon>Fungi</taxon>
        <taxon>Dikarya</taxon>
        <taxon>Basidiomycota</taxon>
        <taxon>Pucciniomycotina</taxon>
        <taxon>Pucciniomycetes</taxon>
        <taxon>Pucciniales</taxon>
        <taxon>Pucciniaceae</taxon>
        <taxon>Puccinia</taxon>
    </lineage>
</organism>
<feature type="region of interest" description="Disordered" evidence="1">
    <location>
        <begin position="1"/>
        <end position="97"/>
    </location>
</feature>
<feature type="region of interest" description="Disordered" evidence="1">
    <location>
        <begin position="690"/>
        <end position="757"/>
    </location>
</feature>
<feature type="compositionally biased region" description="Low complexity" evidence="1">
    <location>
        <begin position="67"/>
        <end position="84"/>
    </location>
</feature>
<feature type="compositionally biased region" description="Low complexity" evidence="1">
    <location>
        <begin position="746"/>
        <end position="757"/>
    </location>
</feature>
<dbReference type="AlphaFoldDB" id="A0A2N5SS99"/>
<feature type="compositionally biased region" description="Polar residues" evidence="1">
    <location>
        <begin position="1"/>
        <end position="13"/>
    </location>
</feature>
<evidence type="ECO:0000313" key="2">
    <source>
        <dbReference type="EMBL" id="PLW16106.1"/>
    </source>
</evidence>
<dbReference type="Proteomes" id="UP000235388">
    <property type="component" value="Unassembled WGS sequence"/>
</dbReference>
<feature type="compositionally biased region" description="Low complexity" evidence="1">
    <location>
        <begin position="609"/>
        <end position="621"/>
    </location>
</feature>
<evidence type="ECO:0000313" key="3">
    <source>
        <dbReference type="Proteomes" id="UP000235388"/>
    </source>
</evidence>
<dbReference type="OrthoDB" id="2504303at2759"/>
<dbReference type="STRING" id="200324.A0A2N5SS99"/>
<feature type="compositionally biased region" description="Polar residues" evidence="1">
    <location>
        <begin position="598"/>
        <end position="608"/>
    </location>
</feature>
<name>A0A2N5SS99_9BASI</name>
<feature type="region of interest" description="Disordered" evidence="1">
    <location>
        <begin position="276"/>
        <end position="332"/>
    </location>
</feature>
<feature type="compositionally biased region" description="Low complexity" evidence="1">
    <location>
        <begin position="576"/>
        <end position="585"/>
    </location>
</feature>
<accession>A0A2N5SS99</accession>
<feature type="compositionally biased region" description="Basic residues" evidence="1">
    <location>
        <begin position="283"/>
        <end position="292"/>
    </location>
</feature>
<sequence>MVPRQTSGQQNMKRQQRIQRTRTEAEEENNNQTKETEGRTMTKTKTKTKTKTMGMGMTETNSDIDTEQTSSDTNNDSDSNSTSSESDDTQPDTNNSHQEQTFVLHRHLDYSFHHPPRHSGHHHQQQQQTTTTTTGFDLFTAQTWVLDDHQLSQMKTLKDTDLVQIHFPIPTKPEPPKNISLADILPPHNPPPTVPTKNAVPKNSTSPFAGPSVASLYYSAYSSFAPCYDSTGSSQTLDQARMQLHSRQKMEDWSRRAHRYQQVAMMIDAEPAVADNLSSSANHHSKKKKPHHPTTTATSTRGRKRQKTTTSSATASTPTSSPAKEPPASPDKMRQEVNATLMETSKLLSNLQERQWDRLRASQDVAALDPALSVHPRRPIISAPQQQQHQQHLARVPPPGCEEMAEAHQLVQRLTSVLARRQRPAIRRPAGDDEDHDVAAPDTWEAAADESVIPSADTIRKSYSQRPLAVGAGGTLAARAAAVYSGQLPATNPVGIPEATLVAEPSPQLMSVLEHTQRSMVPGSLATPRALPSLMPSHAPSYSTSSSAAAAAAAAASSRRDPSLTNARIGSAGPPTTTTTTTTTTMMGEGLGSRPALNGQTVHSNISKLQHLQQQQQQQQHATTGPMNQHHHPALQAADLSMAVRPSAVAPASVQMHTQADQQRHLQQLQLAKLHGSSYALPAHHRLATTTNHSPLSSSPANPNPAAAIPTIATPSLRPVAASLPRLDLPDTPRTLPLPPHPNHRALASSSSNAALH</sequence>
<gene>
    <name evidence="2" type="ORF">PCANC_17477</name>
</gene>
<keyword evidence="3" id="KW-1185">Reference proteome</keyword>
<feature type="compositionally biased region" description="Low complexity" evidence="1">
    <location>
        <begin position="51"/>
        <end position="60"/>
    </location>
</feature>
<evidence type="ECO:0000256" key="1">
    <source>
        <dbReference type="SAM" id="MobiDB-lite"/>
    </source>
</evidence>
<protein>
    <submittedName>
        <fullName evidence="2">Uncharacterized protein</fullName>
    </submittedName>
</protein>
<comment type="caution">
    <text evidence="2">The sequence shown here is derived from an EMBL/GenBank/DDBJ whole genome shotgun (WGS) entry which is preliminary data.</text>
</comment>
<feature type="compositionally biased region" description="Low complexity" evidence="1">
    <location>
        <begin position="537"/>
        <end position="557"/>
    </location>
</feature>
<feature type="region of interest" description="Disordered" evidence="1">
    <location>
        <begin position="523"/>
        <end position="630"/>
    </location>
</feature>